<dbReference type="EMBL" id="CP099423">
    <property type="protein sequence ID" value="USW54088.1"/>
    <property type="molecule type" value="Genomic_DNA"/>
</dbReference>
<dbReference type="InterPro" id="IPR036908">
    <property type="entry name" value="RlpA-like_sf"/>
</dbReference>
<feature type="chain" id="PRO_5040302619" evidence="2">
    <location>
        <begin position="19"/>
        <end position="124"/>
    </location>
</feature>
<feature type="signal peptide" evidence="2">
    <location>
        <begin position="1"/>
        <end position="18"/>
    </location>
</feature>
<evidence type="ECO:0000313" key="5">
    <source>
        <dbReference type="Proteomes" id="UP001056384"/>
    </source>
</evidence>
<dbReference type="GO" id="GO:0050832">
    <property type="term" value="P:defense response to fungus"/>
    <property type="evidence" value="ECO:0007669"/>
    <property type="project" value="InterPro"/>
</dbReference>
<dbReference type="GO" id="GO:0042742">
    <property type="term" value="P:defense response to bacterium"/>
    <property type="evidence" value="ECO:0007669"/>
    <property type="project" value="InterPro"/>
</dbReference>
<evidence type="ECO:0000259" key="3">
    <source>
        <dbReference type="Pfam" id="PF00967"/>
    </source>
</evidence>
<dbReference type="InterPro" id="IPR001153">
    <property type="entry name" value="Barwin_dom"/>
</dbReference>
<accession>A0A9Q9AXW5</accession>
<dbReference type="Pfam" id="PF00967">
    <property type="entry name" value="Barwin"/>
    <property type="match status" value="1"/>
</dbReference>
<protein>
    <submittedName>
        <fullName evidence="4">Barwin domain, RlpA-like domain superfamily protein</fullName>
    </submittedName>
</protein>
<feature type="domain" description="Barwin" evidence="3">
    <location>
        <begin position="57"/>
        <end position="99"/>
    </location>
</feature>
<keyword evidence="1 2" id="KW-0732">Signal</keyword>
<dbReference type="AlphaFoldDB" id="A0A9Q9AXW5"/>
<evidence type="ECO:0000313" key="4">
    <source>
        <dbReference type="EMBL" id="USW54088.1"/>
    </source>
</evidence>
<keyword evidence="5" id="KW-1185">Reference proteome</keyword>
<dbReference type="CDD" id="cd22191">
    <property type="entry name" value="DPBB_RlpA_EXP_N-like"/>
    <property type="match status" value="1"/>
</dbReference>
<dbReference type="InterPro" id="IPR051477">
    <property type="entry name" value="Expansin_CellWall"/>
</dbReference>
<organism evidence="4 5">
    <name type="scientific">Septoria linicola</name>
    <dbReference type="NCBI Taxonomy" id="215465"/>
    <lineage>
        <taxon>Eukaryota</taxon>
        <taxon>Fungi</taxon>
        <taxon>Dikarya</taxon>
        <taxon>Ascomycota</taxon>
        <taxon>Pezizomycotina</taxon>
        <taxon>Dothideomycetes</taxon>
        <taxon>Dothideomycetidae</taxon>
        <taxon>Mycosphaerellales</taxon>
        <taxon>Mycosphaerellaceae</taxon>
        <taxon>Septoria</taxon>
    </lineage>
</organism>
<dbReference type="Gene3D" id="2.40.40.10">
    <property type="entry name" value="RlpA-like domain"/>
    <property type="match status" value="1"/>
</dbReference>
<name>A0A9Q9AXW5_9PEZI</name>
<proteinExistence type="predicted"/>
<evidence type="ECO:0000256" key="1">
    <source>
        <dbReference type="ARBA" id="ARBA00022729"/>
    </source>
</evidence>
<dbReference type="PANTHER" id="PTHR31836:SF28">
    <property type="entry name" value="SRCR DOMAIN-CONTAINING PROTEIN-RELATED"/>
    <property type="match status" value="1"/>
</dbReference>
<gene>
    <name evidence="4" type="ORF">Slin15195_G074070</name>
</gene>
<evidence type="ECO:0000256" key="2">
    <source>
        <dbReference type="SAM" id="SignalP"/>
    </source>
</evidence>
<reference evidence="4" key="1">
    <citation type="submission" date="2022-06" db="EMBL/GenBank/DDBJ databases">
        <title>Complete genome sequences of two strains of the flax pathogen Septoria linicola.</title>
        <authorList>
            <person name="Lapalu N."/>
            <person name="Simon A."/>
            <person name="Demenou B."/>
            <person name="Paumier D."/>
            <person name="Guillot M.-P."/>
            <person name="Gout L."/>
            <person name="Valade R."/>
        </authorList>
    </citation>
    <scope>NUCLEOTIDE SEQUENCE</scope>
    <source>
        <strain evidence="4">SE15195</strain>
    </source>
</reference>
<dbReference type="SUPFAM" id="SSF50685">
    <property type="entry name" value="Barwin-like endoglucanases"/>
    <property type="match status" value="1"/>
</dbReference>
<dbReference type="PANTHER" id="PTHR31836">
    <property type="match status" value="1"/>
</dbReference>
<dbReference type="Proteomes" id="UP001056384">
    <property type="component" value="Chromosome 6"/>
</dbReference>
<sequence>MQFTKALIAALSFVAVQAITGDLTYYNAALGACGETHGDNDYVVAIGHDLYDTATVGTNPNNNAYCGKQIKATLPATGKTVTVTVVDRCTGCTNNDLDFAGGAWRDITNDAAPTRFSGLEWNWV</sequence>
<dbReference type="PROSITE" id="PS51257">
    <property type="entry name" value="PROKAR_LIPOPROTEIN"/>
    <property type="match status" value="1"/>
</dbReference>